<feature type="transmembrane region" description="Helical" evidence="9">
    <location>
        <begin position="42"/>
        <end position="62"/>
    </location>
</feature>
<dbReference type="InterPro" id="IPR050189">
    <property type="entry name" value="MFS_Efflux_Transporters"/>
</dbReference>
<keyword evidence="7 9" id="KW-0472">Membrane</keyword>
<keyword evidence="3" id="KW-0813">Transport</keyword>
<keyword evidence="4" id="KW-1003">Cell membrane</keyword>
<evidence type="ECO:0000256" key="4">
    <source>
        <dbReference type="ARBA" id="ARBA00022475"/>
    </source>
</evidence>
<evidence type="ECO:0000256" key="7">
    <source>
        <dbReference type="ARBA" id="ARBA00023136"/>
    </source>
</evidence>
<evidence type="ECO:0000256" key="9">
    <source>
        <dbReference type="SAM" id="Phobius"/>
    </source>
</evidence>
<dbReference type="PANTHER" id="PTHR43124:SF3">
    <property type="entry name" value="CHLORAMPHENICOL EFFLUX PUMP RV0191"/>
    <property type="match status" value="1"/>
</dbReference>
<dbReference type="Pfam" id="PF07690">
    <property type="entry name" value="MFS_1"/>
    <property type="match status" value="1"/>
</dbReference>
<evidence type="ECO:0000256" key="2">
    <source>
        <dbReference type="ARBA" id="ARBA00007520"/>
    </source>
</evidence>
<evidence type="ECO:0000256" key="1">
    <source>
        <dbReference type="ARBA" id="ARBA00004651"/>
    </source>
</evidence>
<feature type="transmembrane region" description="Helical" evidence="9">
    <location>
        <begin position="74"/>
        <end position="96"/>
    </location>
</feature>
<dbReference type="PROSITE" id="PS00216">
    <property type="entry name" value="SUGAR_TRANSPORT_1"/>
    <property type="match status" value="1"/>
</dbReference>
<evidence type="ECO:0000259" key="10">
    <source>
        <dbReference type="PROSITE" id="PS50850"/>
    </source>
</evidence>
<feature type="transmembrane region" description="Helical" evidence="9">
    <location>
        <begin position="7"/>
        <end position="30"/>
    </location>
</feature>
<evidence type="ECO:0000256" key="6">
    <source>
        <dbReference type="ARBA" id="ARBA00022989"/>
    </source>
</evidence>
<dbReference type="InterPro" id="IPR005829">
    <property type="entry name" value="Sugar_transporter_CS"/>
</dbReference>
<feature type="transmembrane region" description="Helical" evidence="9">
    <location>
        <begin position="220"/>
        <end position="242"/>
    </location>
</feature>
<dbReference type="CDD" id="cd17474">
    <property type="entry name" value="MFS_YfmO_like"/>
    <property type="match status" value="1"/>
</dbReference>
<feature type="transmembrane region" description="Helical" evidence="9">
    <location>
        <begin position="254"/>
        <end position="276"/>
    </location>
</feature>
<dbReference type="Gene3D" id="1.20.1250.20">
    <property type="entry name" value="MFS general substrate transporter like domains"/>
    <property type="match status" value="1"/>
</dbReference>
<feature type="transmembrane region" description="Helical" evidence="9">
    <location>
        <begin position="315"/>
        <end position="337"/>
    </location>
</feature>
<sequence length="429" mass="45790">MSLRKYAAIAALASVPLMMTLGNSMLIPILPELARELGVKAFQISLIITIYSVVAILLIPIAGYLSDRFGRKKVMIPALMLAAAGGLLSALASSIGDGSYMLVMLGRFIQGAGAAGAFPIVFPLTGDLFKEEEEASSVLGLVETSNTFGKVLSPIAGSLIALWTWYMPFYAIPVLSIISAAMILFFIHTPKPANGEEREKPKFSAFWAQVKTIFKNEGKWLSGVFVSGGAGMFAIFTTLFYLSERLETQYGYKGVMKGALLAIPLSALCLASFLTGKWIGERKALMKWLSVGGMSLLSASALVCALFPPATLAMWFVWIGIGSIGIGVMLPCMDALITEGIEKEERGTVTSIYSSMRFIGVAAGPPLAALLMDNGARPVFWTVAGVSIVTVASILLLIKPEAESKTKGTNGGTERYQPKRAVAARNKTT</sequence>
<reference evidence="11 12" key="1">
    <citation type="submission" date="2024-09" db="EMBL/GenBank/DDBJ databases">
        <authorList>
            <person name="Sun Q."/>
            <person name="Mori K."/>
        </authorList>
    </citation>
    <scope>NUCLEOTIDE SEQUENCE [LARGE SCALE GENOMIC DNA]</scope>
    <source>
        <strain evidence="11 12">TISTR 2452</strain>
    </source>
</reference>
<dbReference type="Proteomes" id="UP001589747">
    <property type="component" value="Unassembled WGS sequence"/>
</dbReference>
<comment type="caution">
    <text evidence="11">The sequence shown here is derived from an EMBL/GenBank/DDBJ whole genome shotgun (WGS) entry which is preliminary data.</text>
</comment>
<dbReference type="PANTHER" id="PTHR43124">
    <property type="entry name" value="PURINE EFFLUX PUMP PBUE"/>
    <property type="match status" value="1"/>
</dbReference>
<dbReference type="PRINTS" id="PR01035">
    <property type="entry name" value="TCRTETA"/>
</dbReference>
<keyword evidence="5 9" id="KW-0812">Transmembrane</keyword>
<evidence type="ECO:0000256" key="5">
    <source>
        <dbReference type="ARBA" id="ARBA00022692"/>
    </source>
</evidence>
<dbReference type="InterPro" id="IPR020846">
    <property type="entry name" value="MFS_dom"/>
</dbReference>
<dbReference type="InterPro" id="IPR011701">
    <property type="entry name" value="MFS"/>
</dbReference>
<feature type="transmembrane region" description="Helical" evidence="9">
    <location>
        <begin position="378"/>
        <end position="398"/>
    </location>
</feature>
<name>A0ABV5KX40_9BACL</name>
<evidence type="ECO:0000313" key="12">
    <source>
        <dbReference type="Proteomes" id="UP001589747"/>
    </source>
</evidence>
<accession>A0ABV5KX40</accession>
<dbReference type="InterPro" id="IPR001958">
    <property type="entry name" value="Tet-R_TetA/multi-R_MdtG-like"/>
</dbReference>
<organism evidence="11 12">
    <name type="scientific">Paenibacillus aurantiacus</name>
    <dbReference type="NCBI Taxonomy" id="1936118"/>
    <lineage>
        <taxon>Bacteria</taxon>
        <taxon>Bacillati</taxon>
        <taxon>Bacillota</taxon>
        <taxon>Bacilli</taxon>
        <taxon>Bacillales</taxon>
        <taxon>Paenibacillaceae</taxon>
        <taxon>Paenibacillus</taxon>
    </lineage>
</organism>
<evidence type="ECO:0000256" key="3">
    <source>
        <dbReference type="ARBA" id="ARBA00022448"/>
    </source>
</evidence>
<evidence type="ECO:0000256" key="8">
    <source>
        <dbReference type="SAM" id="MobiDB-lite"/>
    </source>
</evidence>
<keyword evidence="12" id="KW-1185">Reference proteome</keyword>
<comment type="subcellular location">
    <subcellularLocation>
        <location evidence="1">Cell membrane</location>
        <topology evidence="1">Multi-pass membrane protein</topology>
    </subcellularLocation>
</comment>
<dbReference type="RefSeq" id="WP_377499182.1">
    <property type="nucleotide sequence ID" value="NZ_JBHMDO010000039.1"/>
</dbReference>
<comment type="similarity">
    <text evidence="2">Belongs to the major facilitator superfamily. TCR/Tet family.</text>
</comment>
<dbReference type="EMBL" id="JBHMDO010000039">
    <property type="protein sequence ID" value="MFB9329171.1"/>
    <property type="molecule type" value="Genomic_DNA"/>
</dbReference>
<feature type="transmembrane region" description="Helical" evidence="9">
    <location>
        <begin position="288"/>
        <end position="309"/>
    </location>
</feature>
<keyword evidence="6 9" id="KW-1133">Transmembrane helix</keyword>
<feature type="transmembrane region" description="Helical" evidence="9">
    <location>
        <begin position="349"/>
        <end position="372"/>
    </location>
</feature>
<feature type="region of interest" description="Disordered" evidence="8">
    <location>
        <begin position="404"/>
        <end position="429"/>
    </location>
</feature>
<gene>
    <name evidence="11" type="ORF">ACFFSY_24820</name>
</gene>
<dbReference type="SUPFAM" id="SSF103473">
    <property type="entry name" value="MFS general substrate transporter"/>
    <property type="match status" value="1"/>
</dbReference>
<dbReference type="InterPro" id="IPR036259">
    <property type="entry name" value="MFS_trans_sf"/>
</dbReference>
<proteinExistence type="inferred from homology"/>
<feature type="transmembrane region" description="Helical" evidence="9">
    <location>
        <begin position="172"/>
        <end position="190"/>
    </location>
</feature>
<feature type="domain" description="Major facilitator superfamily (MFS) profile" evidence="10">
    <location>
        <begin position="8"/>
        <end position="402"/>
    </location>
</feature>
<protein>
    <submittedName>
        <fullName evidence="11">MFS transporter</fullName>
    </submittedName>
</protein>
<evidence type="ECO:0000313" key="11">
    <source>
        <dbReference type="EMBL" id="MFB9329171.1"/>
    </source>
</evidence>
<dbReference type="PROSITE" id="PS50850">
    <property type="entry name" value="MFS"/>
    <property type="match status" value="1"/>
</dbReference>